<evidence type="ECO:0000313" key="3">
    <source>
        <dbReference type="EMBL" id="KFM79415.1"/>
    </source>
</evidence>
<dbReference type="STRING" id="407821.A0A087UPX6"/>
<dbReference type="InterPro" id="IPR016024">
    <property type="entry name" value="ARM-type_fold"/>
</dbReference>
<evidence type="ECO:0000259" key="2">
    <source>
        <dbReference type="Pfam" id="PF25567"/>
    </source>
</evidence>
<dbReference type="GO" id="GO:0006606">
    <property type="term" value="P:protein import into nucleus"/>
    <property type="evidence" value="ECO:0007669"/>
    <property type="project" value="TreeGrafter"/>
</dbReference>
<dbReference type="PANTHER" id="PTHR13347:SF1">
    <property type="entry name" value="HEAT REPEAT-CONTAINING PROTEIN 3"/>
    <property type="match status" value="1"/>
</dbReference>
<comment type="similarity">
    <text evidence="1">Belongs to the nuclear import and ribosome assembly adapter family.</text>
</comment>
<accession>A0A087UPX6</accession>
<dbReference type="OMA" id="ENELHAD"/>
<protein>
    <submittedName>
        <fullName evidence="3">HEAT repeat-containing protein 3</fullName>
    </submittedName>
</protein>
<feature type="domain" description="SYO1-like TPR repeats" evidence="2">
    <location>
        <begin position="386"/>
        <end position="644"/>
    </location>
</feature>
<sequence>MGKSKAQKSKIRKNNPIGIPSMKELEEREELMITNFETGTVESIIDKLQSRAADDKECAAFTIANMADNPKFVASLLENKVIRIAAPLLVDRNVAVRHAIAGCLRNLAACGDHSVSQAMVDQDILTSLVTLFQQYKDPWAPCKSLENKTDSKTEIFLEACNLLWSLCENSDTAVAVFNTKNLVSILLPCLDISVYDLQIPLAVAQCLHTVVEDNSEVIEVLKQPLVLEQLKALMCLSPTEPEHTLLKTLAAGIVLNLFSATFNDCMNDISVKVLEVVASTLDEPVKRLLDLLAEQISSHKLIKLDKYHDEKDLEEKEAAVNKTVKHLDHVLPAKQIALEILTNVCFGNDSSDDWEDLSSSDASDEAEMDVDETEASLMKLGLRIPSEIHGIIVNGKFLEKVIDQIITPSDEVYDVIKGSSLASECLKRLNTVKSRALLCLNNLIHGLELEDLGGPPKLFELWYNIGELLFKKTDTSNIEQLEAVTSSMRAVLKKLAETDCSSEFSCTTERDLDLLIDMYQTVQEPSIKVNIIHALGTIGCLLENLKLPTTFVLIGKIGSFLLDVASKDSHIWVVAEALDILLDVFAEDHLDLLAQRICLVEKLTNMLQFLKGRIKQQRKSLGEHLPLIITVKTNLLRFIKYKNDCNKK</sequence>
<evidence type="ECO:0000313" key="4">
    <source>
        <dbReference type="Proteomes" id="UP000054359"/>
    </source>
</evidence>
<dbReference type="Gene3D" id="1.25.10.10">
    <property type="entry name" value="Leucine-rich Repeat Variant"/>
    <property type="match status" value="1"/>
</dbReference>
<name>A0A087UPX6_STEMI</name>
<organism evidence="3 4">
    <name type="scientific">Stegodyphus mimosarum</name>
    <name type="common">African social velvet spider</name>
    <dbReference type="NCBI Taxonomy" id="407821"/>
    <lineage>
        <taxon>Eukaryota</taxon>
        <taxon>Metazoa</taxon>
        <taxon>Ecdysozoa</taxon>
        <taxon>Arthropoda</taxon>
        <taxon>Chelicerata</taxon>
        <taxon>Arachnida</taxon>
        <taxon>Araneae</taxon>
        <taxon>Araneomorphae</taxon>
        <taxon>Entelegynae</taxon>
        <taxon>Eresoidea</taxon>
        <taxon>Eresidae</taxon>
        <taxon>Stegodyphus</taxon>
    </lineage>
</organism>
<dbReference type="SUPFAM" id="SSF48371">
    <property type="entry name" value="ARM repeat"/>
    <property type="match status" value="1"/>
</dbReference>
<evidence type="ECO:0000256" key="1">
    <source>
        <dbReference type="ARBA" id="ARBA00049983"/>
    </source>
</evidence>
<keyword evidence="4" id="KW-1185">Reference proteome</keyword>
<dbReference type="InterPro" id="IPR011989">
    <property type="entry name" value="ARM-like"/>
</dbReference>
<dbReference type="InterPro" id="IPR052616">
    <property type="entry name" value="SYO1-like"/>
</dbReference>
<dbReference type="Proteomes" id="UP000054359">
    <property type="component" value="Unassembled WGS sequence"/>
</dbReference>
<dbReference type="AlphaFoldDB" id="A0A087UPX6"/>
<feature type="non-terminal residue" evidence="3">
    <location>
        <position position="648"/>
    </location>
</feature>
<dbReference type="OrthoDB" id="288703at2759"/>
<dbReference type="InterPro" id="IPR057990">
    <property type="entry name" value="TPR_SYO1"/>
</dbReference>
<dbReference type="Pfam" id="PF25567">
    <property type="entry name" value="TPR_SYO1"/>
    <property type="match status" value="1"/>
</dbReference>
<dbReference type="GO" id="GO:0051082">
    <property type="term" value="F:unfolded protein binding"/>
    <property type="evidence" value="ECO:0007669"/>
    <property type="project" value="TreeGrafter"/>
</dbReference>
<reference evidence="3 4" key="1">
    <citation type="submission" date="2013-11" db="EMBL/GenBank/DDBJ databases">
        <title>Genome sequencing of Stegodyphus mimosarum.</title>
        <authorList>
            <person name="Bechsgaard J."/>
        </authorList>
    </citation>
    <scope>NUCLEOTIDE SEQUENCE [LARGE SCALE GENOMIC DNA]</scope>
</reference>
<gene>
    <name evidence="3" type="ORF">X975_21749</name>
</gene>
<dbReference type="GO" id="GO:0042273">
    <property type="term" value="P:ribosomal large subunit biogenesis"/>
    <property type="evidence" value="ECO:0007669"/>
    <property type="project" value="TreeGrafter"/>
</dbReference>
<proteinExistence type="inferred from homology"/>
<dbReference type="EMBL" id="KK120933">
    <property type="protein sequence ID" value="KFM79415.1"/>
    <property type="molecule type" value="Genomic_DNA"/>
</dbReference>
<dbReference type="PANTHER" id="PTHR13347">
    <property type="entry name" value="HEAT REPEAT-CONTAINING PROTEIN 3"/>
    <property type="match status" value="1"/>
</dbReference>